<organism evidence="5 6">
    <name type="scientific">Nocardioides antri</name>
    <dbReference type="NCBI Taxonomy" id="2607659"/>
    <lineage>
        <taxon>Bacteria</taxon>
        <taxon>Bacillati</taxon>
        <taxon>Actinomycetota</taxon>
        <taxon>Actinomycetes</taxon>
        <taxon>Propionibacteriales</taxon>
        <taxon>Nocardioidaceae</taxon>
        <taxon>Nocardioides</taxon>
    </lineage>
</organism>
<dbReference type="PANTHER" id="PTHR33371:SF17">
    <property type="entry name" value="MCE-FAMILY PROTEIN MCE1B"/>
    <property type="match status" value="1"/>
</dbReference>
<evidence type="ECO:0000313" key="5">
    <source>
        <dbReference type="EMBL" id="KAA1429111.1"/>
    </source>
</evidence>
<dbReference type="InterPro" id="IPR052336">
    <property type="entry name" value="MlaD_Phospholipid_Transporter"/>
</dbReference>
<dbReference type="Pfam" id="PF11887">
    <property type="entry name" value="Mce4_CUP1"/>
    <property type="match status" value="1"/>
</dbReference>
<dbReference type="AlphaFoldDB" id="A0A5B1M8A7"/>
<feature type="domain" description="Mce/MlaD" evidence="3">
    <location>
        <begin position="112"/>
        <end position="186"/>
    </location>
</feature>
<dbReference type="Proteomes" id="UP000324351">
    <property type="component" value="Unassembled WGS sequence"/>
</dbReference>
<feature type="compositionally biased region" description="Basic residues" evidence="1">
    <location>
        <begin position="1"/>
        <end position="23"/>
    </location>
</feature>
<protein>
    <submittedName>
        <fullName evidence="5">MCE family protein</fullName>
    </submittedName>
</protein>
<dbReference type="NCBIfam" id="TIGR00996">
    <property type="entry name" value="Mtu_fam_mce"/>
    <property type="match status" value="1"/>
</dbReference>
<gene>
    <name evidence="5" type="ORF">F0U47_02620</name>
</gene>
<dbReference type="PANTHER" id="PTHR33371">
    <property type="entry name" value="INTERMEMBRANE PHOSPHOLIPID TRANSPORT SYSTEM BINDING PROTEIN MLAD-RELATED"/>
    <property type="match status" value="1"/>
</dbReference>
<feature type="domain" description="Mammalian cell entry C-terminal" evidence="4">
    <location>
        <begin position="214"/>
        <end position="371"/>
    </location>
</feature>
<dbReference type="InterPro" id="IPR024516">
    <property type="entry name" value="Mce_C"/>
</dbReference>
<keyword evidence="2" id="KW-0812">Transmembrane</keyword>
<comment type="caution">
    <text evidence="5">The sequence shown here is derived from an EMBL/GenBank/DDBJ whole genome shotgun (WGS) entry which is preliminary data.</text>
</comment>
<keyword evidence="2" id="KW-0472">Membrane</keyword>
<dbReference type="InterPro" id="IPR003399">
    <property type="entry name" value="Mce/MlaD"/>
</dbReference>
<evidence type="ECO:0000259" key="4">
    <source>
        <dbReference type="Pfam" id="PF11887"/>
    </source>
</evidence>
<dbReference type="InterPro" id="IPR005693">
    <property type="entry name" value="Mce"/>
</dbReference>
<dbReference type="Pfam" id="PF02470">
    <property type="entry name" value="MlaD"/>
    <property type="match status" value="1"/>
</dbReference>
<accession>A0A5B1M8A7</accession>
<keyword evidence="6" id="KW-1185">Reference proteome</keyword>
<dbReference type="GO" id="GO:0005576">
    <property type="term" value="C:extracellular region"/>
    <property type="evidence" value="ECO:0007669"/>
    <property type="project" value="TreeGrafter"/>
</dbReference>
<evidence type="ECO:0000313" key="6">
    <source>
        <dbReference type="Proteomes" id="UP000324351"/>
    </source>
</evidence>
<proteinExistence type="predicted"/>
<sequence length="421" mass="45444">MDPRHRRLHRHPLRQPPGRHHGRDQHQPGARQHPAPHRQGGLRPGGRGDQHRPAVVLRSGQPAGVRLQLDRGGRPVTGIRSVAAKVAAFALASILLLILLVNTMNNGVPGDTLEYSAEFTDVSGLRVGDDVKAAGVRVGQVTEIEATEDGARIEFVVVDDQEIYDTTKMIMRYQNLLGQRYIQLDQEGARGAELEEGAEIPIAVDHGPLNDRWRTDPGFDLTELLNGFRPLFEILQPADVNNLATSMIKVLQGEGGTIEGLLQQTGELTSFVADRDDVLGELMTNLTPVLENLAGQGDELRATVVELKDLMTGLARDRKSIGASIDGISQLVGATSSLLREVKAPMTRTTDRLATVAAMLADSRGDLEDAIPAFGTIFESLGRAMSYENALNVYACSFAIALGNTAVNPAGGNGPWSEVCR</sequence>
<feature type="region of interest" description="Disordered" evidence="1">
    <location>
        <begin position="1"/>
        <end position="63"/>
    </location>
</feature>
<dbReference type="GO" id="GO:0051701">
    <property type="term" value="P:biological process involved in interaction with host"/>
    <property type="evidence" value="ECO:0007669"/>
    <property type="project" value="TreeGrafter"/>
</dbReference>
<keyword evidence="2" id="KW-1133">Transmembrane helix</keyword>
<name>A0A5B1M8A7_9ACTN</name>
<reference evidence="5 6" key="1">
    <citation type="submission" date="2019-09" db="EMBL/GenBank/DDBJ databases">
        <title>Nocardioides panacisoli sp. nov., isolated from the soil of a ginseng field.</title>
        <authorList>
            <person name="Cho C."/>
        </authorList>
    </citation>
    <scope>NUCLEOTIDE SEQUENCE [LARGE SCALE GENOMIC DNA]</scope>
    <source>
        <strain evidence="5 6">BN140041</strain>
    </source>
</reference>
<feature type="transmembrane region" description="Helical" evidence="2">
    <location>
        <begin position="82"/>
        <end position="101"/>
    </location>
</feature>
<evidence type="ECO:0000259" key="3">
    <source>
        <dbReference type="Pfam" id="PF02470"/>
    </source>
</evidence>
<evidence type="ECO:0000256" key="2">
    <source>
        <dbReference type="SAM" id="Phobius"/>
    </source>
</evidence>
<reference evidence="5 6" key="2">
    <citation type="submission" date="2019-09" db="EMBL/GenBank/DDBJ databases">
        <authorList>
            <person name="Jin C."/>
        </authorList>
    </citation>
    <scope>NUCLEOTIDE SEQUENCE [LARGE SCALE GENOMIC DNA]</scope>
    <source>
        <strain evidence="5 6">BN140041</strain>
    </source>
</reference>
<evidence type="ECO:0000256" key="1">
    <source>
        <dbReference type="SAM" id="MobiDB-lite"/>
    </source>
</evidence>
<dbReference type="EMBL" id="VUJW01000001">
    <property type="protein sequence ID" value="KAA1429111.1"/>
    <property type="molecule type" value="Genomic_DNA"/>
</dbReference>